<dbReference type="GO" id="GO:0016740">
    <property type="term" value="F:transferase activity"/>
    <property type="evidence" value="ECO:0007669"/>
    <property type="project" value="UniProtKB-KW"/>
</dbReference>
<dbReference type="Proteomes" id="UP000245469">
    <property type="component" value="Unassembled WGS sequence"/>
</dbReference>
<gene>
    <name evidence="1" type="ORF">BXY45_1532</name>
</gene>
<reference evidence="1 2" key="1">
    <citation type="submission" date="2018-03" db="EMBL/GenBank/DDBJ databases">
        <title>Genomic Encyclopedia of Archaeal and Bacterial Type Strains, Phase II (KMG-II): from individual species to whole genera.</title>
        <authorList>
            <person name="Goeker M."/>
        </authorList>
    </citation>
    <scope>NUCLEOTIDE SEQUENCE [LARGE SCALE GENOMIC DNA]</scope>
    <source>
        <strain evidence="1 2">DSM 44889</strain>
    </source>
</reference>
<dbReference type="EMBL" id="QGDQ01000053">
    <property type="protein sequence ID" value="PWJ45616.1"/>
    <property type="molecule type" value="Genomic_DNA"/>
</dbReference>
<dbReference type="AlphaFoldDB" id="A0A315ZJG1"/>
<name>A0A315ZJG1_9ACTN</name>
<evidence type="ECO:0000313" key="1">
    <source>
        <dbReference type="EMBL" id="PWJ45616.1"/>
    </source>
</evidence>
<accession>A0A315ZJG1</accession>
<dbReference type="Pfam" id="PF10706">
    <property type="entry name" value="Aminoglyc_resit"/>
    <property type="match status" value="1"/>
</dbReference>
<comment type="caution">
    <text evidence="1">The sequence shown here is derived from an EMBL/GenBank/DDBJ whole genome shotgun (WGS) entry which is preliminary data.</text>
</comment>
<keyword evidence="1" id="KW-0808">Transferase</keyword>
<dbReference type="OrthoDB" id="9800567at2"/>
<keyword evidence="2" id="KW-1185">Reference proteome</keyword>
<protein>
    <submittedName>
        <fullName evidence="1">Lincosamide nucleotidyltransferase A/C/D/E</fullName>
    </submittedName>
</protein>
<sequence>MLDWGRSRTTIRSGTLLHDHPKRNMIAISAPQPPATHRPHRVNEVRVSPPSGEDHDVMSAAVALDLLRMLRGAGIDAWVDGGWGVDALLGEQTRPHADLDIVLPATHLARAREVLSGAGFVALREWLPTALAMRHPDGREVDLHPVTPTADGGGDQELFAPDPPFHYGPPTTGFLDGQGVPCVSAETQLRAHMGYEPQPEDRADVVALAARFALPRPEGY</sequence>
<organism evidence="1 2">
    <name type="scientific">Quadrisphaera granulorum</name>
    <dbReference type="NCBI Taxonomy" id="317664"/>
    <lineage>
        <taxon>Bacteria</taxon>
        <taxon>Bacillati</taxon>
        <taxon>Actinomycetota</taxon>
        <taxon>Actinomycetes</taxon>
        <taxon>Kineosporiales</taxon>
        <taxon>Kineosporiaceae</taxon>
        <taxon>Quadrisphaera</taxon>
    </lineage>
</organism>
<dbReference type="InterPro" id="IPR019646">
    <property type="entry name" value="Aminoglyc_AdlTrfase"/>
</dbReference>
<evidence type="ECO:0000313" key="2">
    <source>
        <dbReference type="Proteomes" id="UP000245469"/>
    </source>
</evidence>
<dbReference type="Gene3D" id="3.30.460.40">
    <property type="match status" value="1"/>
</dbReference>
<proteinExistence type="predicted"/>